<evidence type="ECO:0000313" key="1">
    <source>
        <dbReference type="EMBL" id="MDL2403558.1"/>
    </source>
</evidence>
<proteinExistence type="predicted"/>
<dbReference type="EMBL" id="JARFYM010000051">
    <property type="protein sequence ID" value="MDL2403558.1"/>
    <property type="molecule type" value="Genomic_DNA"/>
</dbReference>
<accession>A0ABT7K4L8</accession>
<dbReference type="RefSeq" id="WP_285873000.1">
    <property type="nucleotide sequence ID" value="NZ_JARFYM010000051.1"/>
</dbReference>
<gene>
    <name evidence="1" type="ORF">PY649_32300</name>
</gene>
<reference evidence="1" key="1">
    <citation type="submission" date="2023-06" db="EMBL/GenBank/DDBJ databases">
        <title>Phylogenetic Diversity of Rhizobium strains.</title>
        <authorList>
            <person name="Moura F.T."/>
            <person name="Helene L.C.F."/>
            <person name="Hungria M."/>
        </authorList>
    </citation>
    <scope>NUCLEOTIDE SEQUENCE</scope>
    <source>
        <strain evidence="1">CCGE526</strain>
    </source>
</reference>
<keyword evidence="2" id="KW-1185">Reference proteome</keyword>
<comment type="caution">
    <text evidence="1">The sequence shown here is derived from an EMBL/GenBank/DDBJ whole genome shotgun (WGS) entry which is preliminary data.</text>
</comment>
<evidence type="ECO:0000313" key="2">
    <source>
        <dbReference type="Proteomes" id="UP001172645"/>
    </source>
</evidence>
<dbReference type="Proteomes" id="UP001172645">
    <property type="component" value="Unassembled WGS sequence"/>
</dbReference>
<sequence>MSKLLGREDIKPHKMRSYLKRRDAEFEQKMAEVLCVHREVQVLKKAAAKSNKSGMRVAIGSYDEKAGIQAIKPLSRDLAGEISLHELELDPGREHPLFITARQRDQSRIWTSPLFWEP</sequence>
<organism evidence="1 2">
    <name type="scientific">Rhizobium mayense</name>
    <dbReference type="NCBI Taxonomy" id="1312184"/>
    <lineage>
        <taxon>Bacteria</taxon>
        <taxon>Pseudomonadati</taxon>
        <taxon>Pseudomonadota</taxon>
        <taxon>Alphaproteobacteria</taxon>
        <taxon>Hyphomicrobiales</taxon>
        <taxon>Rhizobiaceae</taxon>
        <taxon>Rhizobium/Agrobacterium group</taxon>
        <taxon>Rhizobium</taxon>
    </lineage>
</organism>
<name>A0ABT7K4L8_9HYPH</name>
<protein>
    <submittedName>
        <fullName evidence="1">Uncharacterized protein</fullName>
    </submittedName>
</protein>